<dbReference type="EMBL" id="RDQM01000011">
    <property type="protein sequence ID" value="RMW96727.1"/>
    <property type="molecule type" value="Genomic_DNA"/>
</dbReference>
<sequence length="323" mass="35121">MLPDSGAFRPTPAVAEQRFCRALPPNVSSPASNTSRLPSTEGVTSASLAGCLAACSILAALLGHWWLQQRPLLTPSLPPGIAYAGPLVLFGEPQPAPDLTRPEPWRPPTGVHITRPTWDDLSKEHQHLLAGLETTWPYISSAEKRRWLALARQARDLNASDRQRLIQNITAWGQLDEGQRLQVRQEYRERGPDEWLRLGQAWRDYSALPTTERLALAQAAQAAPVADAPPAKRAMPRKNLVRIAAAKQAKPGLANLPKVPLQPVRFTQPSAAQDAAASARATSAITTVRVPDAPAPATPPPARVRYWYGVPITPPDPAPIYAN</sequence>
<evidence type="ECO:0000313" key="2">
    <source>
        <dbReference type="Proteomes" id="UP000267521"/>
    </source>
</evidence>
<organism evidence="1 2">
    <name type="scientific">Allofranklinella schreckenbergeri</name>
    <dbReference type="NCBI Taxonomy" id="1076744"/>
    <lineage>
        <taxon>Bacteria</taxon>
        <taxon>Pseudomonadati</taxon>
        <taxon>Pseudomonadota</taxon>
        <taxon>Betaproteobacteria</taxon>
        <taxon>Burkholderiales</taxon>
        <taxon>Comamonadaceae</taxon>
        <taxon>Allofranklinella</taxon>
    </lineage>
</organism>
<dbReference type="InterPro" id="IPR021455">
    <property type="entry name" value="DUF3106"/>
</dbReference>
<gene>
    <name evidence="1" type="ORF">EBQ26_09260</name>
</gene>
<comment type="caution">
    <text evidence="1">The sequence shown here is derived from an EMBL/GenBank/DDBJ whole genome shotgun (WGS) entry which is preliminary data.</text>
</comment>
<reference evidence="1 2" key="1">
    <citation type="submission" date="2018-10" db="EMBL/GenBank/DDBJ databases">
        <title>Comamonadaceae CDC group NO-1 genome sequencing and assembly.</title>
        <authorList>
            <person name="Bernier A.-M."/>
            <person name="Bernard K."/>
        </authorList>
    </citation>
    <scope>NUCLEOTIDE SEQUENCE [LARGE SCALE GENOMIC DNA]</scope>
    <source>
        <strain evidence="1 2">NML970147</strain>
    </source>
</reference>
<accession>A0A3M6Q0C3</accession>
<name>A0A3M6Q0C3_9BURK</name>
<dbReference type="AlphaFoldDB" id="A0A3M6Q0C3"/>
<dbReference type="Proteomes" id="UP000267521">
    <property type="component" value="Unassembled WGS sequence"/>
</dbReference>
<proteinExistence type="predicted"/>
<protein>
    <submittedName>
        <fullName evidence="1">DUF3106 domain-containing protein</fullName>
    </submittedName>
</protein>
<dbReference type="Pfam" id="PF11304">
    <property type="entry name" value="DUF3106"/>
    <property type="match status" value="1"/>
</dbReference>
<evidence type="ECO:0000313" key="1">
    <source>
        <dbReference type="EMBL" id="RMW96727.1"/>
    </source>
</evidence>